<feature type="domain" description="Phage L5-like integrase N-terminal" evidence="2">
    <location>
        <begin position="9"/>
        <end position="51"/>
    </location>
</feature>
<sequence>MTGKIRKSGFGNVDKRPSGSFRARYANPRYGLDDREPQYISRTFDRKTDAQS</sequence>
<proteinExistence type="predicted"/>
<dbReference type="Proteomes" id="UP000255284">
    <property type="component" value="Unassembled WGS sequence"/>
</dbReference>
<feature type="compositionally biased region" description="Basic and acidic residues" evidence="1">
    <location>
        <begin position="31"/>
        <end position="52"/>
    </location>
</feature>
<protein>
    <recommendedName>
        <fullName evidence="2">Phage L5-like integrase N-terminal domain-containing protein</fullName>
    </recommendedName>
</protein>
<dbReference type="AlphaFoldDB" id="A0A2X1RYL4"/>
<comment type="caution">
    <text evidence="3">The sequence shown here is derived from an EMBL/GenBank/DDBJ whole genome shotgun (WGS) entry which is preliminary data.</text>
</comment>
<accession>A0A2X1RYL4</accession>
<evidence type="ECO:0000259" key="2">
    <source>
        <dbReference type="Pfam" id="PF26003"/>
    </source>
</evidence>
<name>A0A2X1RYL4_9ACTO</name>
<organism evidence="3 4">
    <name type="scientific">Mobiluncus mulieris</name>
    <dbReference type="NCBI Taxonomy" id="2052"/>
    <lineage>
        <taxon>Bacteria</taxon>
        <taxon>Bacillati</taxon>
        <taxon>Actinomycetota</taxon>
        <taxon>Actinomycetes</taxon>
        <taxon>Actinomycetales</taxon>
        <taxon>Actinomycetaceae</taxon>
        <taxon>Mobiluncus</taxon>
    </lineage>
</organism>
<gene>
    <name evidence="3" type="ORF">NCTC11819_01952</name>
</gene>
<dbReference type="InterPro" id="IPR058717">
    <property type="entry name" value="Phage_L5_Integrase_N"/>
</dbReference>
<feature type="region of interest" description="Disordered" evidence="1">
    <location>
        <begin position="1"/>
        <end position="52"/>
    </location>
</feature>
<evidence type="ECO:0000313" key="4">
    <source>
        <dbReference type="Proteomes" id="UP000255284"/>
    </source>
</evidence>
<dbReference type="EMBL" id="UGGQ01000006">
    <property type="protein sequence ID" value="STO17364.1"/>
    <property type="molecule type" value="Genomic_DNA"/>
</dbReference>
<evidence type="ECO:0000256" key="1">
    <source>
        <dbReference type="SAM" id="MobiDB-lite"/>
    </source>
</evidence>
<reference evidence="3 4" key="1">
    <citation type="submission" date="2018-06" db="EMBL/GenBank/DDBJ databases">
        <authorList>
            <consortium name="Pathogen Informatics"/>
            <person name="Doyle S."/>
        </authorList>
    </citation>
    <scope>NUCLEOTIDE SEQUENCE [LARGE SCALE GENOMIC DNA]</scope>
    <source>
        <strain evidence="3 4">NCTC11819</strain>
    </source>
</reference>
<dbReference type="Pfam" id="PF26003">
    <property type="entry name" value="Integrase_N_phage"/>
    <property type="match status" value="1"/>
</dbReference>
<evidence type="ECO:0000313" key="3">
    <source>
        <dbReference type="EMBL" id="STO17364.1"/>
    </source>
</evidence>